<evidence type="ECO:0000259" key="4">
    <source>
        <dbReference type="PROSITE" id="PS51186"/>
    </source>
</evidence>
<dbReference type="PANTHER" id="PTHR10545">
    <property type="entry name" value="DIAMINE N-ACETYLTRANSFERASE"/>
    <property type="match status" value="1"/>
</dbReference>
<evidence type="ECO:0000256" key="3">
    <source>
        <dbReference type="ARBA" id="ARBA00023315"/>
    </source>
</evidence>
<evidence type="ECO:0000313" key="6">
    <source>
        <dbReference type="Proteomes" id="UP000242188"/>
    </source>
</evidence>
<dbReference type="STRING" id="6573.A0A210Q6T7"/>
<feature type="domain" description="N-acetyltransferase" evidence="4">
    <location>
        <begin position="4"/>
        <end position="164"/>
    </location>
</feature>
<dbReference type="EMBL" id="NEDP02004782">
    <property type="protein sequence ID" value="OWF44450.1"/>
    <property type="molecule type" value="Genomic_DNA"/>
</dbReference>
<gene>
    <name evidence="5" type="ORF">KP79_PYT20464</name>
</gene>
<reference evidence="5 6" key="1">
    <citation type="journal article" date="2017" name="Nat. Ecol. Evol.">
        <title>Scallop genome provides insights into evolution of bilaterian karyotype and development.</title>
        <authorList>
            <person name="Wang S."/>
            <person name="Zhang J."/>
            <person name="Jiao W."/>
            <person name="Li J."/>
            <person name="Xun X."/>
            <person name="Sun Y."/>
            <person name="Guo X."/>
            <person name="Huan P."/>
            <person name="Dong B."/>
            <person name="Zhang L."/>
            <person name="Hu X."/>
            <person name="Sun X."/>
            <person name="Wang J."/>
            <person name="Zhao C."/>
            <person name="Wang Y."/>
            <person name="Wang D."/>
            <person name="Huang X."/>
            <person name="Wang R."/>
            <person name="Lv J."/>
            <person name="Li Y."/>
            <person name="Zhang Z."/>
            <person name="Liu B."/>
            <person name="Lu W."/>
            <person name="Hui Y."/>
            <person name="Liang J."/>
            <person name="Zhou Z."/>
            <person name="Hou R."/>
            <person name="Li X."/>
            <person name="Liu Y."/>
            <person name="Li H."/>
            <person name="Ning X."/>
            <person name="Lin Y."/>
            <person name="Zhao L."/>
            <person name="Xing Q."/>
            <person name="Dou J."/>
            <person name="Li Y."/>
            <person name="Mao J."/>
            <person name="Guo H."/>
            <person name="Dou H."/>
            <person name="Li T."/>
            <person name="Mu C."/>
            <person name="Jiang W."/>
            <person name="Fu Q."/>
            <person name="Fu X."/>
            <person name="Miao Y."/>
            <person name="Liu J."/>
            <person name="Yu Q."/>
            <person name="Li R."/>
            <person name="Liao H."/>
            <person name="Li X."/>
            <person name="Kong Y."/>
            <person name="Jiang Z."/>
            <person name="Chourrout D."/>
            <person name="Li R."/>
            <person name="Bao Z."/>
        </authorList>
    </citation>
    <scope>NUCLEOTIDE SEQUENCE [LARGE SCALE GENOMIC DNA]</scope>
    <source>
        <strain evidence="5 6">PY_sf001</strain>
    </source>
</reference>
<proteinExistence type="inferred from homology"/>
<comment type="caution">
    <text evidence="5">The sequence shown here is derived from an EMBL/GenBank/DDBJ whole genome shotgun (WGS) entry which is preliminary data.</text>
</comment>
<evidence type="ECO:0000313" key="5">
    <source>
        <dbReference type="EMBL" id="OWF44450.1"/>
    </source>
</evidence>
<dbReference type="PROSITE" id="PS51186">
    <property type="entry name" value="GNAT"/>
    <property type="match status" value="1"/>
</dbReference>
<dbReference type="Proteomes" id="UP000242188">
    <property type="component" value="Unassembled WGS sequence"/>
</dbReference>
<evidence type="ECO:0000256" key="1">
    <source>
        <dbReference type="ARBA" id="ARBA00008694"/>
    </source>
</evidence>
<dbReference type="SUPFAM" id="SSF55729">
    <property type="entry name" value="Acyl-CoA N-acyltransferases (Nat)"/>
    <property type="match status" value="1"/>
</dbReference>
<evidence type="ECO:0000256" key="2">
    <source>
        <dbReference type="ARBA" id="ARBA00022679"/>
    </source>
</evidence>
<accession>A0A210Q6T7</accession>
<dbReference type="Gene3D" id="3.40.630.30">
    <property type="match status" value="1"/>
</dbReference>
<name>A0A210Q6T7_MIZYE</name>
<dbReference type="CDD" id="cd04301">
    <property type="entry name" value="NAT_SF"/>
    <property type="match status" value="1"/>
</dbReference>
<sequence>MTDYKIRPAVEDDVEEILRLIQEFTEYLHVKIPEQLETISERLRRDGFGEQKCFEYLVVEDTTAKTAEGKTVLLGFALYFYTYATLVGRIIYLEDLFLSEAYRGRGIGAKLFKTVAQIGTAHNCQKMQWVAHTWNKPSIEFYKKQGAVNMTEKEKWNIFQLTRPESEQLSKKQ</sequence>
<dbReference type="InterPro" id="IPR051016">
    <property type="entry name" value="Diverse_Substrate_AcTransf"/>
</dbReference>
<dbReference type="FunFam" id="3.40.630.30:FF:000064">
    <property type="entry name" value="GNAT family acetyltransferase"/>
    <property type="match status" value="1"/>
</dbReference>
<protein>
    <submittedName>
        <fullName evidence="5">Diamine acetyltransferase 1</fullName>
    </submittedName>
</protein>
<dbReference type="InterPro" id="IPR000182">
    <property type="entry name" value="GNAT_dom"/>
</dbReference>
<comment type="similarity">
    <text evidence="1">Belongs to the acetyltransferase family.</text>
</comment>
<dbReference type="PANTHER" id="PTHR10545:SF29">
    <property type="entry name" value="GH14572P-RELATED"/>
    <property type="match status" value="1"/>
</dbReference>
<dbReference type="Pfam" id="PF00583">
    <property type="entry name" value="Acetyltransf_1"/>
    <property type="match status" value="1"/>
</dbReference>
<dbReference type="GO" id="GO:0008080">
    <property type="term" value="F:N-acetyltransferase activity"/>
    <property type="evidence" value="ECO:0007669"/>
    <property type="project" value="UniProtKB-ARBA"/>
</dbReference>
<dbReference type="OrthoDB" id="7305308at2759"/>
<keyword evidence="3" id="KW-0012">Acyltransferase</keyword>
<keyword evidence="6" id="KW-1185">Reference proteome</keyword>
<dbReference type="InterPro" id="IPR016181">
    <property type="entry name" value="Acyl_CoA_acyltransferase"/>
</dbReference>
<organism evidence="5 6">
    <name type="scientific">Mizuhopecten yessoensis</name>
    <name type="common">Japanese scallop</name>
    <name type="synonym">Patinopecten yessoensis</name>
    <dbReference type="NCBI Taxonomy" id="6573"/>
    <lineage>
        <taxon>Eukaryota</taxon>
        <taxon>Metazoa</taxon>
        <taxon>Spiralia</taxon>
        <taxon>Lophotrochozoa</taxon>
        <taxon>Mollusca</taxon>
        <taxon>Bivalvia</taxon>
        <taxon>Autobranchia</taxon>
        <taxon>Pteriomorphia</taxon>
        <taxon>Pectinida</taxon>
        <taxon>Pectinoidea</taxon>
        <taxon>Pectinidae</taxon>
        <taxon>Mizuhopecten</taxon>
    </lineage>
</organism>
<dbReference type="AlphaFoldDB" id="A0A210Q6T7"/>
<keyword evidence="2 5" id="KW-0808">Transferase</keyword>